<evidence type="ECO:0000256" key="10">
    <source>
        <dbReference type="RuleBase" id="RU363013"/>
    </source>
</evidence>
<dbReference type="NCBIfam" id="TIGR00419">
    <property type="entry name" value="tim"/>
    <property type="match status" value="1"/>
</dbReference>
<dbReference type="FunFam" id="3.20.20.70:FF:000016">
    <property type="entry name" value="Triosephosphate isomerase"/>
    <property type="match status" value="1"/>
</dbReference>
<dbReference type="InterPro" id="IPR022896">
    <property type="entry name" value="TrioseP_Isoase_bac/euk"/>
</dbReference>
<keyword evidence="6 9" id="KW-0963">Cytoplasm</keyword>
<dbReference type="InterPro" id="IPR035990">
    <property type="entry name" value="TIM_sf"/>
</dbReference>
<evidence type="ECO:0000256" key="2">
    <source>
        <dbReference type="ARBA" id="ARBA00007422"/>
    </source>
</evidence>
<keyword evidence="7 9" id="KW-0324">Glycolysis</keyword>
<dbReference type="InterPro" id="IPR013785">
    <property type="entry name" value="Aldolase_TIM"/>
</dbReference>
<dbReference type="InterPro" id="IPR020861">
    <property type="entry name" value="Triosephosphate_isomerase_AS"/>
</dbReference>
<dbReference type="Gene3D" id="3.20.20.70">
    <property type="entry name" value="Aldolase class I"/>
    <property type="match status" value="1"/>
</dbReference>
<reference evidence="11 12" key="1">
    <citation type="submission" date="2014-07" db="EMBL/GenBank/DDBJ databases">
        <authorList>
            <person name="McCorrison J."/>
            <person name="Sanka R."/>
            <person name="Torralba M."/>
            <person name="Gillis M."/>
            <person name="Haft D.H."/>
            <person name="Methe B."/>
            <person name="Sutton G."/>
            <person name="Nelson K.E."/>
        </authorList>
    </citation>
    <scope>NUCLEOTIDE SEQUENCE [LARGE SCALE GENOMIC DNA]</scope>
    <source>
        <strain evidence="11 12">DNF00314</strain>
    </source>
</reference>
<comment type="subunit">
    <text evidence="9 10">Homodimer.</text>
</comment>
<dbReference type="UniPathway" id="UPA00109">
    <property type="reaction ID" value="UER00189"/>
</dbReference>
<dbReference type="GO" id="GO:0006096">
    <property type="term" value="P:glycolytic process"/>
    <property type="evidence" value="ECO:0007669"/>
    <property type="project" value="UniProtKB-UniRule"/>
</dbReference>
<comment type="similarity">
    <text evidence="2 9 10">Belongs to the triosephosphate isomerase family.</text>
</comment>
<organism evidence="11 12">
    <name type="scientific">Veillonella montpellierensis DNF00314</name>
    <dbReference type="NCBI Taxonomy" id="1401067"/>
    <lineage>
        <taxon>Bacteria</taxon>
        <taxon>Bacillati</taxon>
        <taxon>Bacillota</taxon>
        <taxon>Negativicutes</taxon>
        <taxon>Veillonellales</taxon>
        <taxon>Veillonellaceae</taxon>
        <taxon>Veillonella</taxon>
    </lineage>
</organism>
<proteinExistence type="inferred from homology"/>
<dbReference type="GO" id="GO:0019563">
    <property type="term" value="P:glycerol catabolic process"/>
    <property type="evidence" value="ECO:0007669"/>
    <property type="project" value="TreeGrafter"/>
</dbReference>
<evidence type="ECO:0000256" key="6">
    <source>
        <dbReference type="ARBA" id="ARBA00022490"/>
    </source>
</evidence>
<comment type="catalytic activity">
    <reaction evidence="9 10">
        <text>D-glyceraldehyde 3-phosphate = dihydroxyacetone phosphate</text>
        <dbReference type="Rhea" id="RHEA:18585"/>
        <dbReference type="ChEBI" id="CHEBI:57642"/>
        <dbReference type="ChEBI" id="CHEBI:59776"/>
        <dbReference type="EC" id="5.3.1.1"/>
    </reaction>
</comment>
<comment type="subcellular location">
    <subcellularLocation>
        <location evidence="9 10">Cytoplasm</location>
    </subcellularLocation>
</comment>
<dbReference type="EC" id="5.3.1.1" evidence="3 9"/>
<evidence type="ECO:0000256" key="3">
    <source>
        <dbReference type="ARBA" id="ARBA00011940"/>
    </source>
</evidence>
<dbReference type="PROSITE" id="PS51440">
    <property type="entry name" value="TIM_2"/>
    <property type="match status" value="1"/>
</dbReference>
<comment type="pathway">
    <text evidence="9 10">Carbohydrate biosynthesis; gluconeogenesis.</text>
</comment>
<dbReference type="GO" id="GO:0046166">
    <property type="term" value="P:glyceraldehyde-3-phosphate biosynthetic process"/>
    <property type="evidence" value="ECO:0007669"/>
    <property type="project" value="TreeGrafter"/>
</dbReference>
<comment type="caution">
    <text evidence="11">The sequence shown here is derived from an EMBL/GenBank/DDBJ whole genome shotgun (WGS) entry which is preliminary data.</text>
</comment>
<dbReference type="GO" id="GO:0006094">
    <property type="term" value="P:gluconeogenesis"/>
    <property type="evidence" value="ECO:0007669"/>
    <property type="project" value="UniProtKB-UniRule"/>
</dbReference>
<dbReference type="InterPro" id="IPR000652">
    <property type="entry name" value="Triosephosphate_isomerase"/>
</dbReference>
<evidence type="ECO:0000256" key="1">
    <source>
        <dbReference type="ARBA" id="ARBA00004680"/>
    </source>
</evidence>
<feature type="binding site" evidence="9">
    <location>
        <begin position="237"/>
        <end position="238"/>
    </location>
    <ligand>
        <name>substrate</name>
    </ligand>
</feature>
<dbReference type="SUPFAM" id="SSF51351">
    <property type="entry name" value="Triosephosphate isomerase (TIM)"/>
    <property type="match status" value="1"/>
</dbReference>
<keyword evidence="8 9" id="KW-0413">Isomerase</keyword>
<accession>A0A096CSS1</accession>
<feature type="binding site" evidence="9">
    <location>
        <position position="176"/>
    </location>
    <ligand>
        <name>substrate</name>
    </ligand>
</feature>
<sequence>MRKKIIAGNWKMNGTVTESTILVEAIKKAISSQKDKLSCDIVVCPPFTAMSTVSDLLDGSSIQLGAQNMHAIDKGAFTGEISPPMLTELGCTYVIIGHSERREYAQESDSDIHAKIKAAFHYGMTPILCVGESLEQREKNVTLSWIKNQLTSALNELSSEEVSKMIIAYEPIWAIGTGMTATAEQAEEVCSSIRNMIKTMFNDEVASSVRIQYGGSVKGDNAKALLHKPNIDGALVGGASLDADEFMNIILSI</sequence>
<dbReference type="GO" id="GO:0005829">
    <property type="term" value="C:cytosol"/>
    <property type="evidence" value="ECO:0007669"/>
    <property type="project" value="TreeGrafter"/>
</dbReference>
<comment type="pathway">
    <text evidence="1 9 10">Carbohydrate degradation; glycolysis; D-glyceraldehyde 3-phosphate from glycerone phosphate: step 1/1.</text>
</comment>
<comment type="function">
    <text evidence="9">Involved in the gluconeogenesis. Catalyzes stereospecifically the conversion of dihydroxyacetone phosphate (DHAP) to D-glyceraldehyde-3-phosphate (G3P).</text>
</comment>
<feature type="active site" description="Electrophile" evidence="9">
    <location>
        <position position="98"/>
    </location>
</feature>
<dbReference type="PROSITE" id="PS00171">
    <property type="entry name" value="TIM_1"/>
    <property type="match status" value="1"/>
</dbReference>
<evidence type="ECO:0000256" key="5">
    <source>
        <dbReference type="ARBA" id="ARBA00022432"/>
    </source>
</evidence>
<gene>
    <name evidence="9" type="primary">tpiA</name>
    <name evidence="11" type="ORF">HMPREF0872_00065</name>
</gene>
<dbReference type="PANTHER" id="PTHR21139">
    <property type="entry name" value="TRIOSEPHOSPHATE ISOMERASE"/>
    <property type="match status" value="1"/>
</dbReference>
<dbReference type="Pfam" id="PF00121">
    <property type="entry name" value="TIM"/>
    <property type="match status" value="1"/>
</dbReference>
<protein>
    <recommendedName>
        <fullName evidence="4 9">Triosephosphate isomerase</fullName>
        <shortName evidence="9">TIM</shortName>
        <shortName evidence="9">TPI</shortName>
        <ecNumber evidence="3 9">5.3.1.1</ecNumber>
    </recommendedName>
    <alternativeName>
        <fullName evidence="9">Triose-phosphate isomerase</fullName>
    </alternativeName>
</protein>
<evidence type="ECO:0000256" key="7">
    <source>
        <dbReference type="ARBA" id="ARBA00023152"/>
    </source>
</evidence>
<dbReference type="CDD" id="cd00311">
    <property type="entry name" value="TIM"/>
    <property type="match status" value="1"/>
</dbReference>
<keyword evidence="5 9" id="KW-0312">Gluconeogenesis</keyword>
<keyword evidence="12" id="KW-1185">Reference proteome</keyword>
<dbReference type="RefSeq" id="WP_038150872.1">
    <property type="nucleotide sequence ID" value="NZ_JRNT01000004.1"/>
</dbReference>
<feature type="active site" description="Proton acceptor" evidence="9">
    <location>
        <position position="170"/>
    </location>
</feature>
<dbReference type="EMBL" id="JRNT01000004">
    <property type="protein sequence ID" value="KGF48364.1"/>
    <property type="molecule type" value="Genomic_DNA"/>
</dbReference>
<dbReference type="eggNOG" id="COG0149">
    <property type="taxonomic scope" value="Bacteria"/>
</dbReference>
<dbReference type="Proteomes" id="UP000029628">
    <property type="component" value="Unassembled WGS sequence"/>
</dbReference>
<name>A0A096CSS1_9FIRM</name>
<evidence type="ECO:0000256" key="8">
    <source>
        <dbReference type="ARBA" id="ARBA00023235"/>
    </source>
</evidence>
<evidence type="ECO:0000256" key="4">
    <source>
        <dbReference type="ARBA" id="ARBA00019397"/>
    </source>
</evidence>
<dbReference type="HAMAP" id="MF_00147_B">
    <property type="entry name" value="TIM_B"/>
    <property type="match status" value="1"/>
</dbReference>
<evidence type="ECO:0000256" key="9">
    <source>
        <dbReference type="HAMAP-Rule" id="MF_00147"/>
    </source>
</evidence>
<feature type="binding site" evidence="9">
    <location>
        <position position="216"/>
    </location>
    <ligand>
        <name>substrate</name>
    </ligand>
</feature>
<dbReference type="PANTHER" id="PTHR21139:SF42">
    <property type="entry name" value="TRIOSEPHOSPHATE ISOMERASE"/>
    <property type="match status" value="1"/>
</dbReference>
<evidence type="ECO:0000313" key="11">
    <source>
        <dbReference type="EMBL" id="KGF48364.1"/>
    </source>
</evidence>
<feature type="binding site" evidence="9">
    <location>
        <begin position="9"/>
        <end position="11"/>
    </location>
    <ligand>
        <name>substrate</name>
    </ligand>
</feature>
<dbReference type="AlphaFoldDB" id="A0A096CSS1"/>
<dbReference type="GO" id="GO:0004807">
    <property type="term" value="F:triose-phosphate isomerase activity"/>
    <property type="evidence" value="ECO:0007669"/>
    <property type="project" value="UniProtKB-UniRule"/>
</dbReference>
<evidence type="ECO:0000313" key="12">
    <source>
        <dbReference type="Proteomes" id="UP000029628"/>
    </source>
</evidence>
<dbReference type="UniPathway" id="UPA00138"/>